<name>A0A3M9X7Q7_9HYPH</name>
<dbReference type="InterPro" id="IPR000073">
    <property type="entry name" value="AB_hydrolase_1"/>
</dbReference>
<feature type="active site" description="Proton donor" evidence="6">
    <location>
        <position position="134"/>
    </location>
</feature>
<dbReference type="Pfam" id="PF00561">
    <property type="entry name" value="Abhydrolase_1"/>
    <property type="match status" value="1"/>
</dbReference>
<dbReference type="GO" id="GO:0018786">
    <property type="term" value="F:haloalkane dehalogenase activity"/>
    <property type="evidence" value="ECO:0007669"/>
    <property type="project" value="UniProtKB-UniRule"/>
</dbReference>
<reference evidence="8 9" key="1">
    <citation type="journal article" date="2018" name="Mol. Plant Microbe Interact.">
        <title>Taxonomically Different Co-Microsymbionts of a Relict Legume, Oxytropis popoviana, Have Complementary Sets of Symbiotic Genes and Together Increase the Efficiency of Plant Nodulation.</title>
        <authorList>
            <person name="Safronova V."/>
            <person name="Belimov A."/>
            <person name="Sazanova A."/>
            <person name="Chirak E."/>
            <person name="Verkhozina A."/>
            <person name="Kuznetsova I."/>
            <person name="Andronov E."/>
            <person name="Puhalsky J."/>
            <person name="Tikhonovich I."/>
        </authorList>
    </citation>
    <scope>NUCLEOTIDE SEQUENCE [LARGE SCALE GENOMIC DNA]</scope>
    <source>
        <strain evidence="8 9">Opo-235</strain>
    </source>
</reference>
<feature type="active site" description="Nucleophile" evidence="6">
    <location>
        <position position="110"/>
    </location>
</feature>
<accession>A0A3M9X7Q7</accession>
<dbReference type="NCBIfam" id="NF002938">
    <property type="entry name" value="PRK03592.1"/>
    <property type="match status" value="1"/>
</dbReference>
<evidence type="ECO:0000256" key="1">
    <source>
        <dbReference type="ARBA" id="ARBA00007213"/>
    </source>
</evidence>
<feature type="active site" description="Proton acceptor" evidence="6">
    <location>
        <position position="278"/>
    </location>
</feature>
<dbReference type="Proteomes" id="UP000275436">
    <property type="component" value="Unassembled WGS sequence"/>
</dbReference>
<evidence type="ECO:0000313" key="9">
    <source>
        <dbReference type="Proteomes" id="UP000275436"/>
    </source>
</evidence>
<evidence type="ECO:0000256" key="2">
    <source>
        <dbReference type="ARBA" id="ARBA00011245"/>
    </source>
</evidence>
<proteinExistence type="inferred from homology"/>
<dbReference type="HAMAP" id="MF_01231">
    <property type="entry name" value="Haloalk_dehal_type2"/>
    <property type="match status" value="1"/>
</dbReference>
<evidence type="ECO:0000259" key="7">
    <source>
        <dbReference type="Pfam" id="PF00561"/>
    </source>
</evidence>
<dbReference type="Gene3D" id="3.40.50.1820">
    <property type="entry name" value="alpha/beta hydrolase"/>
    <property type="match status" value="1"/>
</dbReference>
<dbReference type="GO" id="GO:0016020">
    <property type="term" value="C:membrane"/>
    <property type="evidence" value="ECO:0007669"/>
    <property type="project" value="TreeGrafter"/>
</dbReference>
<evidence type="ECO:0000256" key="6">
    <source>
        <dbReference type="HAMAP-Rule" id="MF_01231"/>
    </source>
</evidence>
<evidence type="ECO:0000256" key="4">
    <source>
        <dbReference type="ARBA" id="ARBA00022801"/>
    </source>
</evidence>
<evidence type="ECO:0000313" key="8">
    <source>
        <dbReference type="EMBL" id="RNJ43891.1"/>
    </source>
</evidence>
<gene>
    <name evidence="6" type="primary">dhaA</name>
    <name evidence="8" type="ORF">DNR46_20165</name>
</gene>
<dbReference type="GO" id="GO:0047372">
    <property type="term" value="F:monoacylglycerol lipase activity"/>
    <property type="evidence" value="ECO:0007669"/>
    <property type="project" value="TreeGrafter"/>
</dbReference>
<dbReference type="PRINTS" id="PR00412">
    <property type="entry name" value="EPOXHYDRLASE"/>
</dbReference>
<evidence type="ECO:0000256" key="5">
    <source>
        <dbReference type="ARBA" id="ARBA00040785"/>
    </source>
</evidence>
<dbReference type="EC" id="3.8.1.5" evidence="3 6"/>
<dbReference type="SUPFAM" id="SSF53474">
    <property type="entry name" value="alpha/beta-Hydrolases"/>
    <property type="match status" value="1"/>
</dbReference>
<protein>
    <recommendedName>
        <fullName evidence="5 6">Haloalkane dehalogenase</fullName>
        <ecNumber evidence="3 6">3.8.1.5</ecNumber>
    </recommendedName>
</protein>
<dbReference type="EMBL" id="QKOD01000005">
    <property type="protein sequence ID" value="RNJ43891.1"/>
    <property type="molecule type" value="Genomic_DNA"/>
</dbReference>
<comment type="subunit">
    <text evidence="2 6">Monomer.</text>
</comment>
<evidence type="ECO:0000256" key="3">
    <source>
        <dbReference type="ARBA" id="ARBA00012065"/>
    </source>
</evidence>
<comment type="catalytic activity">
    <reaction evidence="6">
        <text>1-haloalkane + H2O = a halide anion + a primary alcohol + H(+)</text>
        <dbReference type="Rhea" id="RHEA:19081"/>
        <dbReference type="ChEBI" id="CHEBI:15377"/>
        <dbReference type="ChEBI" id="CHEBI:15378"/>
        <dbReference type="ChEBI" id="CHEBI:15734"/>
        <dbReference type="ChEBI" id="CHEBI:16042"/>
        <dbReference type="ChEBI" id="CHEBI:18060"/>
        <dbReference type="EC" id="3.8.1.5"/>
    </reaction>
</comment>
<dbReference type="AlphaFoldDB" id="A0A3M9X7Q7"/>
<keyword evidence="4 6" id="KW-0378">Hydrolase</keyword>
<feature type="domain" description="AB hydrolase-1" evidence="7">
    <location>
        <begin position="37"/>
        <end position="285"/>
    </location>
</feature>
<dbReference type="InterPro" id="IPR050266">
    <property type="entry name" value="AB_hydrolase_sf"/>
</dbReference>
<dbReference type="PRINTS" id="PR00111">
    <property type="entry name" value="ABHYDROLASE"/>
</dbReference>
<sequence>MSSKANPPQPVATAPRRSQIPVLDSTMSYVEAGASGPTVLFLHGNPTSSHIWRNIIPHVAPFGRCIAPDMIGYGQSGKPDIDYRFFDHVRYLDAFLDALDIRDVLLVAQDWGTALALHLAARRPQRVLGLAFMEFIRPFERWEDFHQRPQAREMFKALRTPGVGEKLVLEENVFVEKVLPASVLRTMSDDEMDAYRAPFPTPQSRKPVLRLPREMPIEGQPADVAAISAHDHRALRLSTYPKLLFAGDPGALIGPQAAREFAAGLKNCSFINLGPGAHYLQEDHADAIGRAVASWLPEVVLANRTDELA</sequence>
<organism evidence="8 9">
    <name type="scientific">Mesorhizobium japonicum</name>
    <dbReference type="NCBI Taxonomy" id="2066070"/>
    <lineage>
        <taxon>Bacteria</taxon>
        <taxon>Pseudomonadati</taxon>
        <taxon>Pseudomonadota</taxon>
        <taxon>Alphaproteobacteria</taxon>
        <taxon>Hyphomicrobiales</taxon>
        <taxon>Phyllobacteriaceae</taxon>
        <taxon>Mesorhizobium</taxon>
    </lineage>
</organism>
<comment type="function">
    <text evidence="6">Catalyzes hydrolytic cleavage of carbon-halogen bonds in halogenated aliphatic compounds, leading to the formation of the corresponding primary alcohols, halide ions and protons.</text>
</comment>
<dbReference type="InterPro" id="IPR029058">
    <property type="entry name" value="AB_hydrolase_fold"/>
</dbReference>
<comment type="caution">
    <text evidence="8">The sequence shown here is derived from an EMBL/GenBank/DDBJ whole genome shotgun (WGS) entry which is preliminary data.</text>
</comment>
<dbReference type="PANTHER" id="PTHR43798">
    <property type="entry name" value="MONOACYLGLYCEROL LIPASE"/>
    <property type="match status" value="1"/>
</dbReference>
<dbReference type="InterPro" id="IPR000639">
    <property type="entry name" value="Epox_hydrolase-like"/>
</dbReference>
<dbReference type="PANTHER" id="PTHR43798:SF33">
    <property type="entry name" value="HYDROLASE, PUTATIVE (AFU_ORTHOLOGUE AFUA_2G14860)-RELATED"/>
    <property type="match status" value="1"/>
</dbReference>
<dbReference type="InterPro" id="IPR023594">
    <property type="entry name" value="Haloalkane_dehalogenase_2"/>
</dbReference>
<dbReference type="GO" id="GO:0046464">
    <property type="term" value="P:acylglycerol catabolic process"/>
    <property type="evidence" value="ECO:0007669"/>
    <property type="project" value="TreeGrafter"/>
</dbReference>
<comment type="similarity">
    <text evidence="1 6">Belongs to the haloalkane dehalogenase family. Type 2 subfamily.</text>
</comment>
<dbReference type="RefSeq" id="WP_123168783.1">
    <property type="nucleotide sequence ID" value="NZ_QKOD01000005.1"/>
</dbReference>